<dbReference type="InterPro" id="IPR036279">
    <property type="entry name" value="5-3_exonuclease_C_sf"/>
</dbReference>
<protein>
    <recommendedName>
        <fullName evidence="3">5'-3' exonuclease</fullName>
    </recommendedName>
</protein>
<keyword evidence="1" id="KW-0238">DNA-binding</keyword>
<dbReference type="SMART" id="SM00279">
    <property type="entry name" value="HhH2"/>
    <property type="match status" value="1"/>
</dbReference>
<evidence type="ECO:0000256" key="3">
    <source>
        <dbReference type="ARBA" id="ARBA00050026"/>
    </source>
</evidence>
<dbReference type="SMART" id="SM00475">
    <property type="entry name" value="53EXOc"/>
    <property type="match status" value="1"/>
</dbReference>
<comment type="function">
    <text evidence="2">5'-3' exonuclease acting preferentially on double-stranded DNA.</text>
</comment>
<dbReference type="InterPro" id="IPR002421">
    <property type="entry name" value="5-3_exonuclease"/>
</dbReference>
<reference evidence="5 6" key="1">
    <citation type="submission" date="2022-01" db="EMBL/GenBank/DDBJ databases">
        <title>Novel bile acid biosynthetic pathways are enriched in the microbiome of centenarians.</title>
        <authorList>
            <person name="Sato Y."/>
            <person name="Atarashi K."/>
            <person name="Plichta R.D."/>
            <person name="Arai Y."/>
            <person name="Sasajima S."/>
            <person name="Kearney M.S."/>
            <person name="Suda W."/>
            <person name="Takeshita K."/>
            <person name="Sasaki T."/>
            <person name="Okamoto S."/>
            <person name="Skelly N.A."/>
            <person name="Okamura Y."/>
            <person name="Vlamakis H."/>
            <person name="Li Y."/>
            <person name="Tanoue T."/>
            <person name="Takei H."/>
            <person name="Nittono H."/>
            <person name="Narushima S."/>
            <person name="Irie J."/>
            <person name="Itoh H."/>
            <person name="Moriya K."/>
            <person name="Sugiura Y."/>
            <person name="Suematsu M."/>
            <person name="Moritoki N."/>
            <person name="Shibata S."/>
            <person name="Littman R.D."/>
            <person name="Fischbach A.M."/>
            <person name="Uwamino Y."/>
            <person name="Inoue T."/>
            <person name="Honda A."/>
            <person name="Hattori M."/>
            <person name="Murai T."/>
            <person name="Xavier J.R."/>
            <person name="Hirose N."/>
            <person name="Honda K."/>
        </authorList>
    </citation>
    <scope>NUCLEOTIDE SEQUENCE [LARGE SCALE GENOMIC DNA]</scope>
    <source>
        <strain evidence="5 6">CE91-St30</strain>
    </source>
</reference>
<dbReference type="PANTHER" id="PTHR42646">
    <property type="entry name" value="FLAP ENDONUCLEASE XNI"/>
    <property type="match status" value="1"/>
</dbReference>
<dbReference type="RefSeq" id="WP_244411498.1">
    <property type="nucleotide sequence ID" value="NZ_AP025564.1"/>
</dbReference>
<evidence type="ECO:0000259" key="4">
    <source>
        <dbReference type="SMART" id="SM00475"/>
    </source>
</evidence>
<dbReference type="CDD" id="cd09898">
    <property type="entry name" value="H3TH_53EXO"/>
    <property type="match status" value="1"/>
</dbReference>
<name>A0ABM7WFJ3_9ACTN</name>
<feature type="domain" description="5'-3' exonuclease" evidence="4">
    <location>
        <begin position="2"/>
        <end position="144"/>
    </location>
</feature>
<dbReference type="SUPFAM" id="SSF47807">
    <property type="entry name" value="5' to 3' exonuclease, C-terminal subdomain"/>
    <property type="match status" value="1"/>
</dbReference>
<dbReference type="Gene3D" id="1.10.150.20">
    <property type="entry name" value="5' to 3' exonuclease, C-terminal subdomain"/>
    <property type="match status" value="1"/>
</dbReference>
<sequence length="163" mass="17607">MSRCGLAGNMATVVISNDTDLLQLVNESTDVYADRGKKSIAYNVDTVISRFGVAPHSMVDFKAITGDSSDNIPGLFGVGPKTAAKLIAQYGDIECIVQQEASITPAKLREKIAANHDLLLRNKQLITLRRDVPLGFKLSDLNVDGPQYRGLRAIDVLASTGYL</sequence>
<proteinExistence type="predicted"/>
<accession>A0ABM7WFJ3</accession>
<evidence type="ECO:0000313" key="6">
    <source>
        <dbReference type="Proteomes" id="UP001320544"/>
    </source>
</evidence>
<dbReference type="PANTHER" id="PTHR42646:SF2">
    <property type="entry name" value="5'-3' EXONUCLEASE FAMILY PROTEIN"/>
    <property type="match status" value="1"/>
</dbReference>
<dbReference type="InterPro" id="IPR038969">
    <property type="entry name" value="FEN"/>
</dbReference>
<dbReference type="InterPro" id="IPR020045">
    <property type="entry name" value="DNA_polI_H3TH"/>
</dbReference>
<gene>
    <name evidence="5" type="ORF">CE91St30_03150</name>
</gene>
<dbReference type="InterPro" id="IPR008918">
    <property type="entry name" value="HhH2"/>
</dbReference>
<evidence type="ECO:0000256" key="2">
    <source>
        <dbReference type="ARBA" id="ARBA00049957"/>
    </source>
</evidence>
<keyword evidence="6" id="KW-1185">Reference proteome</keyword>
<dbReference type="Gene3D" id="3.40.50.1010">
    <property type="entry name" value="5'-nuclease"/>
    <property type="match status" value="1"/>
</dbReference>
<organism evidence="5 6">
    <name type="scientific">Raoultibacter timonensis</name>
    <dbReference type="NCBI Taxonomy" id="1907662"/>
    <lineage>
        <taxon>Bacteria</taxon>
        <taxon>Bacillati</taxon>
        <taxon>Actinomycetota</taxon>
        <taxon>Coriobacteriia</taxon>
        <taxon>Eggerthellales</taxon>
        <taxon>Eggerthellaceae</taxon>
        <taxon>Raoultibacter</taxon>
    </lineage>
</organism>
<dbReference type="EMBL" id="AP025564">
    <property type="protein sequence ID" value="BDE94982.1"/>
    <property type="molecule type" value="Genomic_DNA"/>
</dbReference>
<evidence type="ECO:0000313" key="5">
    <source>
        <dbReference type="EMBL" id="BDE94982.1"/>
    </source>
</evidence>
<evidence type="ECO:0000256" key="1">
    <source>
        <dbReference type="ARBA" id="ARBA00023125"/>
    </source>
</evidence>
<dbReference type="Proteomes" id="UP001320544">
    <property type="component" value="Chromosome"/>
</dbReference>
<dbReference type="Pfam" id="PF01367">
    <property type="entry name" value="5_3_exonuc"/>
    <property type="match status" value="1"/>
</dbReference>